<gene>
    <name evidence="2" type="ORF">ACFSX5_03020</name>
</gene>
<evidence type="ECO:0000256" key="1">
    <source>
        <dbReference type="SAM" id="SignalP"/>
    </source>
</evidence>
<protein>
    <submittedName>
        <fullName evidence="2">Uncharacterized protein</fullName>
    </submittedName>
</protein>
<name>A0ABW5QGM6_9HYPH</name>
<reference evidence="3" key="1">
    <citation type="journal article" date="2019" name="Int. J. Syst. Evol. Microbiol.">
        <title>The Global Catalogue of Microorganisms (GCM) 10K type strain sequencing project: providing services to taxonomists for standard genome sequencing and annotation.</title>
        <authorList>
            <consortium name="The Broad Institute Genomics Platform"/>
            <consortium name="The Broad Institute Genome Sequencing Center for Infectious Disease"/>
            <person name="Wu L."/>
            <person name="Ma J."/>
        </authorList>
    </citation>
    <scope>NUCLEOTIDE SEQUENCE [LARGE SCALE GENOMIC DNA]</scope>
    <source>
        <strain evidence="3">CCM 7427</strain>
    </source>
</reference>
<dbReference type="Proteomes" id="UP001597521">
    <property type="component" value="Unassembled WGS sequence"/>
</dbReference>
<keyword evidence="1" id="KW-0732">Signal</keyword>
<organism evidence="2 3">
    <name type="scientific">Devosia albogilva</name>
    <dbReference type="NCBI Taxonomy" id="429726"/>
    <lineage>
        <taxon>Bacteria</taxon>
        <taxon>Pseudomonadati</taxon>
        <taxon>Pseudomonadota</taxon>
        <taxon>Alphaproteobacteria</taxon>
        <taxon>Hyphomicrobiales</taxon>
        <taxon>Devosiaceae</taxon>
        <taxon>Devosia</taxon>
    </lineage>
</organism>
<proteinExistence type="predicted"/>
<dbReference type="EMBL" id="JBHUNP010000001">
    <property type="protein sequence ID" value="MFD2646760.1"/>
    <property type="molecule type" value="Genomic_DNA"/>
</dbReference>
<sequence length="89" mass="9562">MKTLATASIAALVAIVGFSTLPVFATSDSDNTVHGFWEFSLQSSLRDRGVDASRVEEWGGLIRAFVQNPDGSTSMQLFDPTTLQPVSRG</sequence>
<feature type="chain" id="PRO_5045694475" evidence="1">
    <location>
        <begin position="26"/>
        <end position="89"/>
    </location>
</feature>
<feature type="signal peptide" evidence="1">
    <location>
        <begin position="1"/>
        <end position="25"/>
    </location>
</feature>
<keyword evidence="3" id="KW-1185">Reference proteome</keyword>
<dbReference type="RefSeq" id="WP_386831645.1">
    <property type="nucleotide sequence ID" value="NZ_JBHUNP010000001.1"/>
</dbReference>
<comment type="caution">
    <text evidence="2">The sequence shown here is derived from an EMBL/GenBank/DDBJ whole genome shotgun (WGS) entry which is preliminary data.</text>
</comment>
<accession>A0ABW5QGM6</accession>
<evidence type="ECO:0000313" key="2">
    <source>
        <dbReference type="EMBL" id="MFD2646760.1"/>
    </source>
</evidence>
<evidence type="ECO:0000313" key="3">
    <source>
        <dbReference type="Proteomes" id="UP001597521"/>
    </source>
</evidence>